<sequence>MLGEFILQLGLVNRVSLSAFVDMVQFVCSILTEEWGILGQGVILLWNGLWKLPASVCKY</sequence>
<reference evidence="1 2" key="2">
    <citation type="journal article" date="2017" name="Nature">
        <title>The Apostasia genome and the evolution of orchids.</title>
        <authorList>
            <person name="Zhang G.Q."/>
            <person name="Liu K.W."/>
            <person name="Li Z."/>
            <person name="Lohaus R."/>
            <person name="Hsiao Y.Y."/>
            <person name="Niu S.C."/>
            <person name="Wang J.Y."/>
            <person name="Lin Y.C."/>
            <person name="Xu Q."/>
            <person name="Chen L.J."/>
            <person name="Yoshida K."/>
            <person name="Fujiwara S."/>
            <person name="Wang Z.W."/>
            <person name="Zhang Y.Q."/>
            <person name="Mitsuda N."/>
            <person name="Wang M."/>
            <person name="Liu G.H."/>
            <person name="Pecoraro L."/>
            <person name="Huang H.X."/>
            <person name="Xiao X.J."/>
            <person name="Lin M."/>
            <person name="Wu X.Y."/>
            <person name="Wu W.L."/>
            <person name="Chen Y.Y."/>
            <person name="Chang S.B."/>
            <person name="Sakamoto S."/>
            <person name="Ohme-Takagi M."/>
            <person name="Yagi M."/>
            <person name="Zeng S.J."/>
            <person name="Shen C.Y."/>
            <person name="Yeh C.M."/>
            <person name="Luo Y.B."/>
            <person name="Tsai W.C."/>
            <person name="Van de Peer Y."/>
            <person name="Liu Z.J."/>
        </authorList>
    </citation>
    <scope>NUCLEOTIDE SEQUENCE [LARGE SCALE GENOMIC DNA]</scope>
    <source>
        <tissue evidence="1">The whole plant</tissue>
    </source>
</reference>
<evidence type="ECO:0000313" key="2">
    <source>
        <dbReference type="Proteomes" id="UP000233837"/>
    </source>
</evidence>
<protein>
    <submittedName>
        <fullName evidence="1">Uncharacterized protein</fullName>
    </submittedName>
</protein>
<accession>A0A2I0W2N1</accession>
<dbReference type="AlphaFoldDB" id="A0A2I0W2N1"/>
<dbReference type="Proteomes" id="UP000233837">
    <property type="component" value="Unassembled WGS sequence"/>
</dbReference>
<dbReference type="EMBL" id="KZ502980">
    <property type="protein sequence ID" value="PKU69911.1"/>
    <property type="molecule type" value="Genomic_DNA"/>
</dbReference>
<reference evidence="1 2" key="1">
    <citation type="journal article" date="2016" name="Sci. Rep.">
        <title>The Dendrobium catenatum Lindl. genome sequence provides insights into polysaccharide synthase, floral development and adaptive evolution.</title>
        <authorList>
            <person name="Zhang G.Q."/>
            <person name="Xu Q."/>
            <person name="Bian C."/>
            <person name="Tsai W.C."/>
            <person name="Yeh C.M."/>
            <person name="Liu K.W."/>
            <person name="Yoshida K."/>
            <person name="Zhang L.S."/>
            <person name="Chang S.B."/>
            <person name="Chen F."/>
            <person name="Shi Y."/>
            <person name="Su Y.Y."/>
            <person name="Zhang Y.Q."/>
            <person name="Chen L.J."/>
            <person name="Yin Y."/>
            <person name="Lin M."/>
            <person name="Huang H."/>
            <person name="Deng H."/>
            <person name="Wang Z.W."/>
            <person name="Zhu S.L."/>
            <person name="Zhao X."/>
            <person name="Deng C."/>
            <person name="Niu S.C."/>
            <person name="Huang J."/>
            <person name="Wang M."/>
            <person name="Liu G.H."/>
            <person name="Yang H.J."/>
            <person name="Xiao X.J."/>
            <person name="Hsiao Y.Y."/>
            <person name="Wu W.L."/>
            <person name="Chen Y.Y."/>
            <person name="Mitsuda N."/>
            <person name="Ohme-Takagi M."/>
            <person name="Luo Y.B."/>
            <person name="Van de Peer Y."/>
            <person name="Liu Z.J."/>
        </authorList>
    </citation>
    <scope>NUCLEOTIDE SEQUENCE [LARGE SCALE GENOMIC DNA]</scope>
    <source>
        <tissue evidence="1">The whole plant</tissue>
    </source>
</reference>
<proteinExistence type="predicted"/>
<organism evidence="1 2">
    <name type="scientific">Dendrobium catenatum</name>
    <dbReference type="NCBI Taxonomy" id="906689"/>
    <lineage>
        <taxon>Eukaryota</taxon>
        <taxon>Viridiplantae</taxon>
        <taxon>Streptophyta</taxon>
        <taxon>Embryophyta</taxon>
        <taxon>Tracheophyta</taxon>
        <taxon>Spermatophyta</taxon>
        <taxon>Magnoliopsida</taxon>
        <taxon>Liliopsida</taxon>
        <taxon>Asparagales</taxon>
        <taxon>Orchidaceae</taxon>
        <taxon>Epidendroideae</taxon>
        <taxon>Malaxideae</taxon>
        <taxon>Dendrobiinae</taxon>
        <taxon>Dendrobium</taxon>
    </lineage>
</organism>
<evidence type="ECO:0000313" key="1">
    <source>
        <dbReference type="EMBL" id="PKU69911.1"/>
    </source>
</evidence>
<gene>
    <name evidence="1" type="ORF">MA16_Dca026526</name>
</gene>
<keyword evidence="2" id="KW-1185">Reference proteome</keyword>
<name>A0A2I0W2N1_9ASPA</name>